<reference evidence="19 20" key="1">
    <citation type="journal article" date="2023" name="Plants (Basel)">
        <title>Bridging the Gap: Combining Genomics and Transcriptomics Approaches to Understand Stylosanthes scabra, an Orphan Legume from the Brazilian Caatinga.</title>
        <authorList>
            <person name="Ferreira-Neto J.R.C."/>
            <person name="da Silva M.D."/>
            <person name="Binneck E."/>
            <person name="de Melo N.F."/>
            <person name="da Silva R.H."/>
            <person name="de Melo A.L.T.M."/>
            <person name="Pandolfi V."/>
            <person name="Bustamante F.O."/>
            <person name="Brasileiro-Vidal A.C."/>
            <person name="Benko-Iseppon A.M."/>
        </authorList>
    </citation>
    <scope>NUCLEOTIDE SEQUENCE [LARGE SCALE GENOMIC DNA]</scope>
    <source>
        <tissue evidence="19">Leaves</tissue>
    </source>
</reference>
<feature type="domain" description="Pectinesterase catalytic" evidence="18">
    <location>
        <begin position="369"/>
        <end position="630"/>
    </location>
</feature>
<keyword evidence="17" id="KW-0503">Monooxygenase</keyword>
<evidence type="ECO:0000256" key="9">
    <source>
        <dbReference type="ARBA" id="ARBA00022827"/>
    </source>
</evidence>
<dbReference type="InterPro" id="IPR020946">
    <property type="entry name" value="Flavin_mOase-like"/>
</dbReference>
<keyword evidence="7 17" id="KW-0285">Flavoprotein</keyword>
<comment type="pathway">
    <text evidence="3">Plant hormone metabolism; auxin biosynthesis.</text>
</comment>
<dbReference type="SUPFAM" id="SSF51905">
    <property type="entry name" value="FAD/NAD(P)-binding domain"/>
    <property type="match status" value="2"/>
</dbReference>
<evidence type="ECO:0000256" key="4">
    <source>
        <dbReference type="ARBA" id="ARBA00005184"/>
    </source>
</evidence>
<accession>A0ABU6QMA9</accession>
<dbReference type="Gene3D" id="2.160.20.10">
    <property type="entry name" value="Single-stranded right-handed beta-helix, Pectin lyase-like"/>
    <property type="match status" value="1"/>
</dbReference>
<name>A0ABU6QMA9_9FABA</name>
<evidence type="ECO:0000256" key="13">
    <source>
        <dbReference type="ARBA" id="ARBA00023085"/>
    </source>
</evidence>
<evidence type="ECO:0000256" key="6">
    <source>
        <dbReference type="ARBA" id="ARBA00022512"/>
    </source>
</evidence>
<keyword evidence="6" id="KW-0134">Cell wall</keyword>
<keyword evidence="13 16" id="KW-0063">Aspartyl esterase</keyword>
<dbReference type="PANTHER" id="PTHR43539:SF52">
    <property type="entry name" value="FLAVIN-CONTAINING MONOOXYGENASE"/>
    <property type="match status" value="1"/>
</dbReference>
<keyword evidence="10" id="KW-0521">NADP</keyword>
<evidence type="ECO:0000259" key="18">
    <source>
        <dbReference type="Pfam" id="PF01095"/>
    </source>
</evidence>
<comment type="subcellular location">
    <subcellularLocation>
        <location evidence="2">Secreted</location>
        <location evidence="2">Cell wall</location>
    </subcellularLocation>
</comment>
<evidence type="ECO:0000256" key="7">
    <source>
        <dbReference type="ARBA" id="ARBA00022630"/>
    </source>
</evidence>
<evidence type="ECO:0000256" key="15">
    <source>
        <dbReference type="PROSITE-ProRule" id="PRU10040"/>
    </source>
</evidence>
<evidence type="ECO:0000256" key="5">
    <source>
        <dbReference type="ARBA" id="ARBA00009183"/>
    </source>
</evidence>
<dbReference type="EMBL" id="JASCZI010000700">
    <property type="protein sequence ID" value="MED6113035.1"/>
    <property type="molecule type" value="Genomic_DNA"/>
</dbReference>
<dbReference type="InterPro" id="IPR011050">
    <property type="entry name" value="Pectin_lyase_fold/virulence"/>
</dbReference>
<keyword evidence="11 17" id="KW-0560">Oxidoreductase</keyword>
<dbReference type="Gene3D" id="3.50.50.60">
    <property type="entry name" value="FAD/NAD(P)-binding domain"/>
    <property type="match status" value="1"/>
</dbReference>
<feature type="active site" evidence="15">
    <location>
        <position position="483"/>
    </location>
</feature>
<comment type="catalytic activity">
    <reaction evidence="14">
        <text>indole-3-pyruvate + NADPH + O2 + H(+) = (indol-3-yl)acetate + CO2 + NADP(+) + H2O</text>
        <dbReference type="Rhea" id="RHEA:34331"/>
        <dbReference type="ChEBI" id="CHEBI:15377"/>
        <dbReference type="ChEBI" id="CHEBI:15378"/>
        <dbReference type="ChEBI" id="CHEBI:15379"/>
        <dbReference type="ChEBI" id="CHEBI:16526"/>
        <dbReference type="ChEBI" id="CHEBI:17640"/>
        <dbReference type="ChEBI" id="CHEBI:30854"/>
        <dbReference type="ChEBI" id="CHEBI:57783"/>
        <dbReference type="ChEBI" id="CHEBI:58349"/>
        <dbReference type="EC" id="1.14.13.168"/>
    </reaction>
</comment>
<dbReference type="InterPro" id="IPR000070">
    <property type="entry name" value="Pectinesterase_cat"/>
</dbReference>
<keyword evidence="12" id="KW-0073">Auxin biosynthesis</keyword>
<evidence type="ECO:0000313" key="20">
    <source>
        <dbReference type="Proteomes" id="UP001341840"/>
    </source>
</evidence>
<evidence type="ECO:0000256" key="8">
    <source>
        <dbReference type="ARBA" id="ARBA00022801"/>
    </source>
</evidence>
<dbReference type="Proteomes" id="UP001341840">
    <property type="component" value="Unassembled WGS sequence"/>
</dbReference>
<gene>
    <name evidence="19" type="ORF">PIB30_067282</name>
</gene>
<evidence type="ECO:0000256" key="14">
    <source>
        <dbReference type="ARBA" id="ARBA00047707"/>
    </source>
</evidence>
<comment type="caution">
    <text evidence="19">The sequence shown here is derived from an EMBL/GenBank/DDBJ whole genome shotgun (WGS) entry which is preliminary data.</text>
</comment>
<sequence length="648" mass="72386">MAVVIVGAGTSGLAVAACLTQKSVPFILLEREDCFASLWQKYTYDRLHLHLGKNVCDLPHLPLPHSYPRYVPKELFIEYLHTYVKHFNIKPLYHRSVELAEFDEVDRKWKVKAKNTASGEVEEYSGRFLVVASGETAEPRVPKVEGLESFKGKVMHSTGYKNGKEFNADEHVLVVGSGNSGMEIALDLSNFGAKPSIIVRSPVHIVSRDMMYYSEMLLKYLSFSTVEKLLVMVSRIVYGDLSKYGLPWPTEGPFTMKIKYGKFSIIDLGTVNKIRNGEIQVLSAEIDKIRGNEVLFRDGKCHSFDSIIFCTGFNRSTQKWLKGGDDLLNEDGFAKASNFPNHWKGKNNLYCVGLAQRGFAGAKSEAQNAGVYDEYITVDKKFKNLFIYGDGNTKTIITGRKNFHEGTKTMRTATLSSNADDFLAKSIAFENTAGAEGHQAVALRIQGDRSAFFDCAMRGYQDTLYAHAHRQFYRNCEISGTIDFIFGYGTTLIQNSRIIVRKPMSNQQNIVVADGTDQKNMPTGIVLQNCEIMAEPALYPDRLTVRTFLARPWKAFSRAVFIENNIGDLIQPQGYIPWNPPTEANTDHCYFVEFGNTGAGANAQARAKFAKGLISKDEAAKYLAEPWIQASTWVPATGISYDAGFIKA</sequence>
<dbReference type="InterPro" id="IPR036188">
    <property type="entry name" value="FAD/NAD-bd_sf"/>
</dbReference>
<keyword evidence="9 17" id="KW-0274">FAD</keyword>
<dbReference type="SUPFAM" id="SSF51126">
    <property type="entry name" value="Pectin lyase-like"/>
    <property type="match status" value="1"/>
</dbReference>
<dbReference type="PRINTS" id="PR00370">
    <property type="entry name" value="FMOXYGENASE"/>
</dbReference>
<evidence type="ECO:0000313" key="19">
    <source>
        <dbReference type="EMBL" id="MED6113035.1"/>
    </source>
</evidence>
<dbReference type="InterPro" id="IPR000960">
    <property type="entry name" value="Flavin_mOase"/>
</dbReference>
<evidence type="ECO:0000256" key="3">
    <source>
        <dbReference type="ARBA" id="ARBA00004814"/>
    </source>
</evidence>
<comment type="similarity">
    <text evidence="5 17">Belongs to the FMO family.</text>
</comment>
<evidence type="ECO:0000256" key="12">
    <source>
        <dbReference type="ARBA" id="ARBA00023070"/>
    </source>
</evidence>
<keyword evidence="6" id="KW-0964">Secreted</keyword>
<evidence type="ECO:0000256" key="10">
    <source>
        <dbReference type="ARBA" id="ARBA00022857"/>
    </source>
</evidence>
<dbReference type="Pfam" id="PF01095">
    <property type="entry name" value="Pectinesterase"/>
    <property type="match status" value="1"/>
</dbReference>
<dbReference type="InterPro" id="IPR012334">
    <property type="entry name" value="Pectin_lyas_fold"/>
</dbReference>
<dbReference type="PROSITE" id="PS00503">
    <property type="entry name" value="PECTINESTERASE_2"/>
    <property type="match status" value="1"/>
</dbReference>
<dbReference type="PANTHER" id="PTHR43539">
    <property type="entry name" value="FLAVIN-BINDING MONOOXYGENASE-LIKE PROTEIN (AFU_ORTHOLOGUE AFUA_4G09220)"/>
    <property type="match status" value="1"/>
</dbReference>
<dbReference type="EC" id="3.1.1.11" evidence="16"/>
<dbReference type="EC" id="1.-.-.-" evidence="17"/>
<evidence type="ECO:0000256" key="11">
    <source>
        <dbReference type="ARBA" id="ARBA00023002"/>
    </source>
</evidence>
<evidence type="ECO:0000256" key="2">
    <source>
        <dbReference type="ARBA" id="ARBA00004191"/>
    </source>
</evidence>
<keyword evidence="8 16" id="KW-0378">Hydrolase</keyword>
<evidence type="ECO:0000256" key="1">
    <source>
        <dbReference type="ARBA" id="ARBA00001974"/>
    </source>
</evidence>
<comment type="pathway">
    <text evidence="4 16">Glycan metabolism; pectin degradation; 2-dehydro-3-deoxy-D-gluconate from pectin: step 1/5.</text>
</comment>
<keyword evidence="20" id="KW-1185">Reference proteome</keyword>
<protein>
    <recommendedName>
        <fullName evidence="16 17">Multifunctional fusion protein</fullName>
    </recommendedName>
    <domain>
        <recommendedName>
            <fullName evidence="16">Pectinesterase</fullName>
            <ecNumber evidence="16">3.1.1.11</ecNumber>
        </recommendedName>
    </domain>
    <domain>
        <recommendedName>
            <fullName evidence="17">Flavin-containing monooxygenase</fullName>
            <ecNumber evidence="17">1.-.-.-</ecNumber>
        </recommendedName>
    </domain>
</protein>
<dbReference type="Pfam" id="PF00743">
    <property type="entry name" value="FMO-like"/>
    <property type="match status" value="1"/>
</dbReference>
<dbReference type="InterPro" id="IPR050982">
    <property type="entry name" value="Auxin_biosynth/cation_transpt"/>
</dbReference>
<dbReference type="InterPro" id="IPR033131">
    <property type="entry name" value="Pectinesterase_Asp_AS"/>
</dbReference>
<evidence type="ECO:0000256" key="16">
    <source>
        <dbReference type="RuleBase" id="RU000589"/>
    </source>
</evidence>
<comment type="catalytic activity">
    <reaction evidence="16">
        <text>[(1-&gt;4)-alpha-D-galacturonosyl methyl ester](n) + n H2O = [(1-&gt;4)-alpha-D-galacturonosyl](n) + n methanol + n H(+)</text>
        <dbReference type="Rhea" id="RHEA:22380"/>
        <dbReference type="Rhea" id="RHEA-COMP:14570"/>
        <dbReference type="Rhea" id="RHEA-COMP:14573"/>
        <dbReference type="ChEBI" id="CHEBI:15377"/>
        <dbReference type="ChEBI" id="CHEBI:15378"/>
        <dbReference type="ChEBI" id="CHEBI:17790"/>
        <dbReference type="ChEBI" id="CHEBI:140522"/>
        <dbReference type="ChEBI" id="CHEBI:140523"/>
        <dbReference type="EC" id="3.1.1.11"/>
    </reaction>
</comment>
<organism evidence="19 20">
    <name type="scientific">Stylosanthes scabra</name>
    <dbReference type="NCBI Taxonomy" id="79078"/>
    <lineage>
        <taxon>Eukaryota</taxon>
        <taxon>Viridiplantae</taxon>
        <taxon>Streptophyta</taxon>
        <taxon>Embryophyta</taxon>
        <taxon>Tracheophyta</taxon>
        <taxon>Spermatophyta</taxon>
        <taxon>Magnoliopsida</taxon>
        <taxon>eudicotyledons</taxon>
        <taxon>Gunneridae</taxon>
        <taxon>Pentapetalae</taxon>
        <taxon>rosids</taxon>
        <taxon>fabids</taxon>
        <taxon>Fabales</taxon>
        <taxon>Fabaceae</taxon>
        <taxon>Papilionoideae</taxon>
        <taxon>50 kb inversion clade</taxon>
        <taxon>dalbergioids sensu lato</taxon>
        <taxon>Dalbergieae</taxon>
        <taxon>Pterocarpus clade</taxon>
        <taxon>Stylosanthes</taxon>
    </lineage>
</organism>
<comment type="cofactor">
    <cofactor evidence="1 17">
        <name>FAD</name>
        <dbReference type="ChEBI" id="CHEBI:57692"/>
    </cofactor>
</comment>
<proteinExistence type="inferred from homology"/>
<evidence type="ECO:0000256" key="17">
    <source>
        <dbReference type="RuleBase" id="RU361177"/>
    </source>
</evidence>